<feature type="transmembrane region" description="Helical" evidence="6">
    <location>
        <begin position="258"/>
        <end position="275"/>
    </location>
</feature>
<dbReference type="InterPro" id="IPR018823">
    <property type="entry name" value="ArAE_2_N"/>
</dbReference>
<dbReference type="Pfam" id="PF10337">
    <property type="entry name" value="ArAE_2_N"/>
    <property type="match status" value="1"/>
</dbReference>
<organism evidence="9">
    <name type="scientific">Metarhizium acridum (strain CQMa 102)</name>
    <dbReference type="NCBI Taxonomy" id="655827"/>
    <lineage>
        <taxon>Eukaryota</taxon>
        <taxon>Fungi</taxon>
        <taxon>Dikarya</taxon>
        <taxon>Ascomycota</taxon>
        <taxon>Pezizomycotina</taxon>
        <taxon>Sordariomycetes</taxon>
        <taxon>Hypocreomycetidae</taxon>
        <taxon>Hypocreales</taxon>
        <taxon>Clavicipitaceae</taxon>
        <taxon>Metarhizium</taxon>
    </lineage>
</organism>
<comment type="subcellular location">
    <subcellularLocation>
        <location evidence="1">Membrane</location>
        <topology evidence="1">Multi-pass membrane protein</topology>
    </subcellularLocation>
</comment>
<evidence type="ECO:0000313" key="8">
    <source>
        <dbReference type="EMBL" id="EFY91276.1"/>
    </source>
</evidence>
<evidence type="ECO:0000313" key="9">
    <source>
        <dbReference type="Proteomes" id="UP000002499"/>
    </source>
</evidence>
<dbReference type="eggNOG" id="KOG4711">
    <property type="taxonomic scope" value="Eukaryota"/>
</dbReference>
<dbReference type="PRINTS" id="PR02047">
    <property type="entry name" value="BREFELDNASP4"/>
</dbReference>
<feature type="transmembrane region" description="Helical" evidence="6">
    <location>
        <begin position="152"/>
        <end position="171"/>
    </location>
</feature>
<dbReference type="FunCoup" id="E9DYK6">
    <property type="interactions" value="12"/>
</dbReference>
<feature type="transmembrane region" description="Helical" evidence="6">
    <location>
        <begin position="287"/>
        <end position="309"/>
    </location>
</feature>
<evidence type="ECO:0000256" key="2">
    <source>
        <dbReference type="ARBA" id="ARBA00022692"/>
    </source>
</evidence>
<dbReference type="Proteomes" id="UP000002499">
    <property type="component" value="Unassembled WGS sequence"/>
</dbReference>
<dbReference type="OrthoDB" id="1924968at2759"/>
<keyword evidence="4 6" id="KW-0472">Membrane</keyword>
<dbReference type="InParanoid" id="E9DYK6"/>
<keyword evidence="2 6" id="KW-0812">Transmembrane</keyword>
<dbReference type="InterPro" id="IPR052430">
    <property type="entry name" value="IVT-Associated"/>
</dbReference>
<name>E9DYK6_METAQ</name>
<dbReference type="EMBL" id="GL698483">
    <property type="protein sequence ID" value="EFY91276.1"/>
    <property type="molecule type" value="Genomic_DNA"/>
</dbReference>
<evidence type="ECO:0000256" key="5">
    <source>
        <dbReference type="SAM" id="MobiDB-lite"/>
    </source>
</evidence>
<evidence type="ECO:0000256" key="3">
    <source>
        <dbReference type="ARBA" id="ARBA00022989"/>
    </source>
</evidence>
<dbReference type="InterPro" id="IPR023244">
    <property type="entry name" value="Brefeldin_A-sensitivity_4"/>
</dbReference>
<gene>
    <name evidence="8" type="ORF">MAC_02703</name>
</gene>
<feature type="domain" description="Putative ER transporter 6TM N-terminal" evidence="7">
    <location>
        <begin position="150"/>
        <end position="223"/>
    </location>
</feature>
<dbReference type="GO" id="GO:0016020">
    <property type="term" value="C:membrane"/>
    <property type="evidence" value="ECO:0007669"/>
    <property type="project" value="UniProtKB-SubCell"/>
</dbReference>
<protein>
    <recommendedName>
        <fullName evidence="7">Putative ER transporter 6TM N-terminal domain-containing protein</fullName>
    </recommendedName>
</protein>
<feature type="transmembrane region" description="Helical" evidence="6">
    <location>
        <begin position="228"/>
        <end position="251"/>
    </location>
</feature>
<evidence type="ECO:0000259" key="7">
    <source>
        <dbReference type="Pfam" id="PF10337"/>
    </source>
</evidence>
<feature type="transmembrane region" description="Helical" evidence="6">
    <location>
        <begin position="203"/>
        <end position="222"/>
    </location>
</feature>
<feature type="compositionally biased region" description="Basic and acidic residues" evidence="5">
    <location>
        <begin position="14"/>
        <end position="24"/>
    </location>
</feature>
<feature type="compositionally biased region" description="Polar residues" evidence="5">
    <location>
        <begin position="29"/>
        <end position="40"/>
    </location>
</feature>
<dbReference type="PANTHER" id="PTHR47804:SF3">
    <property type="entry name" value="PROTEIN BRE4"/>
    <property type="match status" value="1"/>
</dbReference>
<keyword evidence="3 6" id="KW-1133">Transmembrane helix</keyword>
<accession>E9DYK6</accession>
<dbReference type="STRING" id="655827.E9DYK6"/>
<dbReference type="AlphaFoldDB" id="E9DYK6"/>
<sequence>MSGDNQNTEAQADDGIRRRIKVQDEFPGNSENDPSIQVSLSRPHITKHSRPRLESRRSSAMSIAQIDQVLSDDDMDEDTCGVSEVREGLFEATFLKPLHPNVTDLLERSKTTLPAQFDKSNPLAPKYFISRQWHQFNSLFRRIATTREGIRLFKTFTAFFIAYCLCLAPSVRDWLGPYNYMMVISVILNHPARTLGGQIEGTVLTIVGTAIGIGWGILGLLLSTSTVAASAGYGGILAMFLALFMLALACIRAFFIRFYQAVLCAGIAIMFATLANTNSQNVIWDNLRSYAVSWLFGQVIALVINVLIFPDAGSRALATALHQAFDTMQVCANSSYGKAIIWLIMHQEALDLSDQPCGMRPRRRLADAFVNLSEAYRDMKINITVSRFRPDDVEQLRNKMQAVIRALLSLQTEPELLHESHSDQGCVVIVDRPDSDNVDEQSSHSSPNINFAVQTASDDMMRNVVEPLRAPTKDLLYSLKEGLRCCDAVLMDLSGYRKHLGPSEVVSSDLAPVQIRTKIVVAAFDTVESTILHSNDTPVSSIHDANVVHLLVFARRARETIATVEALMDQVASMQRVPDWPRAYLPSYPIWKAIHRTNAQVRHDRGGVTAGYYQKTFVEIARLLEKIKSLDYKAISRVQHGQAQEGPQAEFDRSMTNSDAVIAQVSKKRKSRYKIWTVLYRLQGFESRYAFKVCLVTSLLSVPSYLPQSNEWWDYYQVWWVVVVGWAVMHPQIGGNIQDLATRSGVAILGATWSGIGYAAGGGSPYVMGVFSALYMAPMLYRYTISSHPVLTRHEIRLRAPFDPLPYSGLADACERFFDHLITVRRSALFYNPRYIRDYPLAAEQLLSYRRDAVAAILGNLYILAGALRSKRKMPLYMPSAAAARKKLLVKTAEVEEDMSKKAPPSDIKKHKEWSDVYSFSYSESLTGCVVQLEELEKYTKLIVGEQGFDDEFQDEDEDDDNRVQNDH</sequence>
<dbReference type="OMA" id="FWGWAAN"/>
<dbReference type="HOGENOM" id="CLU_004486_0_0_1"/>
<dbReference type="PANTHER" id="PTHR47804">
    <property type="entry name" value="60S RIBOSOMAL PROTEIN L19"/>
    <property type="match status" value="1"/>
</dbReference>
<evidence type="ECO:0000256" key="4">
    <source>
        <dbReference type="ARBA" id="ARBA00023136"/>
    </source>
</evidence>
<evidence type="ECO:0000256" key="6">
    <source>
        <dbReference type="SAM" id="Phobius"/>
    </source>
</evidence>
<keyword evidence="9" id="KW-1185">Reference proteome</keyword>
<proteinExistence type="predicted"/>
<feature type="compositionally biased region" description="Polar residues" evidence="5">
    <location>
        <begin position="1"/>
        <end position="10"/>
    </location>
</feature>
<evidence type="ECO:0000256" key="1">
    <source>
        <dbReference type="ARBA" id="ARBA00004141"/>
    </source>
</evidence>
<feature type="region of interest" description="Disordered" evidence="5">
    <location>
        <begin position="1"/>
        <end position="58"/>
    </location>
</feature>
<reference evidence="8 9" key="1">
    <citation type="journal article" date="2011" name="PLoS Genet.">
        <title>Genome sequencing and comparative transcriptomics of the model entomopathogenic fungi Metarhizium anisopliae and M. acridum.</title>
        <authorList>
            <person name="Gao Q."/>
            <person name="Jin K."/>
            <person name="Ying S.H."/>
            <person name="Zhang Y."/>
            <person name="Xiao G."/>
            <person name="Shang Y."/>
            <person name="Duan Z."/>
            <person name="Hu X."/>
            <person name="Xie X.Q."/>
            <person name="Zhou G."/>
            <person name="Peng G."/>
            <person name="Luo Z."/>
            <person name="Huang W."/>
            <person name="Wang B."/>
            <person name="Fang W."/>
            <person name="Wang S."/>
            <person name="Zhong Y."/>
            <person name="Ma L.J."/>
            <person name="St Leger R.J."/>
            <person name="Zhao G.P."/>
            <person name="Pei Y."/>
            <person name="Feng M.G."/>
            <person name="Xia Y."/>
            <person name="Wang C."/>
        </authorList>
    </citation>
    <scope>NUCLEOTIDE SEQUENCE [LARGE SCALE GENOMIC DNA]</scope>
    <source>
        <strain evidence="8 9">CQMa 102</strain>
    </source>
</reference>